<accession>A0AAV5DDR3</accession>
<proteinExistence type="predicted"/>
<sequence>MDSPASCVSVGRGDGSGSVFTPPTGASSLETQLKSPSSCISDSRGVGDGSGFSSPRRASLWDTRPNSPSSCVSDNRGGGGSSSIRVSKEREREVREAERLLFAIIERYNDCFLRLRNANAELIDLRHERVRLRAENLQLSLLAKLEAEQSKQASVVAVAPPPKPVQTEAAFGCAPRSISIRSKGFLSQQQQQRDESKPQRLRVRASLAVEVSPQILLFGPAISLRT</sequence>
<name>A0AAV5DDR3_ELECO</name>
<reference evidence="2" key="1">
    <citation type="journal article" date="2018" name="DNA Res.">
        <title>Multiple hybrid de novo genome assembly of finger millet, an orphan allotetraploid crop.</title>
        <authorList>
            <person name="Hatakeyama M."/>
            <person name="Aluri S."/>
            <person name="Balachadran M.T."/>
            <person name="Sivarajan S.R."/>
            <person name="Patrignani A."/>
            <person name="Gruter S."/>
            <person name="Poveda L."/>
            <person name="Shimizu-Inatsugi R."/>
            <person name="Baeten J."/>
            <person name="Francoijs K.J."/>
            <person name="Nataraja K.N."/>
            <person name="Reddy Y.A.N."/>
            <person name="Phadnis S."/>
            <person name="Ravikumar R.L."/>
            <person name="Schlapbach R."/>
            <person name="Sreeman S.M."/>
            <person name="Shimizu K.K."/>
        </authorList>
    </citation>
    <scope>NUCLEOTIDE SEQUENCE</scope>
</reference>
<feature type="region of interest" description="Disordered" evidence="1">
    <location>
        <begin position="1"/>
        <end position="90"/>
    </location>
</feature>
<gene>
    <name evidence="2" type="primary">ga26001</name>
    <name evidence="2" type="ORF">PR202_ga26001</name>
</gene>
<dbReference type="Proteomes" id="UP001054889">
    <property type="component" value="Unassembled WGS sequence"/>
</dbReference>
<keyword evidence="3" id="KW-1185">Reference proteome</keyword>
<feature type="compositionally biased region" description="Polar residues" evidence="1">
    <location>
        <begin position="64"/>
        <end position="73"/>
    </location>
</feature>
<dbReference type="EMBL" id="BQKI01000015">
    <property type="protein sequence ID" value="GJN08110.1"/>
    <property type="molecule type" value="Genomic_DNA"/>
</dbReference>
<dbReference type="AlphaFoldDB" id="A0AAV5DDR3"/>
<reference evidence="2" key="2">
    <citation type="submission" date="2021-12" db="EMBL/GenBank/DDBJ databases">
        <title>Resequencing data analysis of finger millet.</title>
        <authorList>
            <person name="Hatakeyama M."/>
            <person name="Aluri S."/>
            <person name="Balachadran M.T."/>
            <person name="Sivarajan S.R."/>
            <person name="Poveda L."/>
            <person name="Shimizu-Inatsugi R."/>
            <person name="Schlapbach R."/>
            <person name="Sreeman S.M."/>
            <person name="Shimizu K.K."/>
        </authorList>
    </citation>
    <scope>NUCLEOTIDE SEQUENCE</scope>
</reference>
<comment type="caution">
    <text evidence="2">The sequence shown here is derived from an EMBL/GenBank/DDBJ whole genome shotgun (WGS) entry which is preliminary data.</text>
</comment>
<evidence type="ECO:0000256" key="1">
    <source>
        <dbReference type="SAM" id="MobiDB-lite"/>
    </source>
</evidence>
<evidence type="ECO:0000313" key="3">
    <source>
        <dbReference type="Proteomes" id="UP001054889"/>
    </source>
</evidence>
<organism evidence="2 3">
    <name type="scientific">Eleusine coracana subsp. coracana</name>
    <dbReference type="NCBI Taxonomy" id="191504"/>
    <lineage>
        <taxon>Eukaryota</taxon>
        <taxon>Viridiplantae</taxon>
        <taxon>Streptophyta</taxon>
        <taxon>Embryophyta</taxon>
        <taxon>Tracheophyta</taxon>
        <taxon>Spermatophyta</taxon>
        <taxon>Magnoliopsida</taxon>
        <taxon>Liliopsida</taxon>
        <taxon>Poales</taxon>
        <taxon>Poaceae</taxon>
        <taxon>PACMAD clade</taxon>
        <taxon>Chloridoideae</taxon>
        <taxon>Cynodonteae</taxon>
        <taxon>Eleusininae</taxon>
        <taxon>Eleusine</taxon>
    </lineage>
</organism>
<evidence type="ECO:0000313" key="2">
    <source>
        <dbReference type="EMBL" id="GJN08110.1"/>
    </source>
</evidence>
<feature type="compositionally biased region" description="Polar residues" evidence="1">
    <location>
        <begin position="24"/>
        <end position="41"/>
    </location>
</feature>
<protein>
    <submittedName>
        <fullName evidence="2">Uncharacterized protein</fullName>
    </submittedName>
</protein>
<feature type="compositionally biased region" description="Low complexity" evidence="1">
    <location>
        <begin position="1"/>
        <end position="11"/>
    </location>
</feature>